<reference evidence="1" key="3">
    <citation type="submission" date="2018-05" db="EMBL/GenBank/DDBJ databases">
        <authorList>
            <person name="Ashton P.M."/>
            <person name="Dallman T."/>
            <person name="Nair S."/>
            <person name="De Pinna E."/>
            <person name="Peters T."/>
            <person name="Grant K."/>
        </authorList>
    </citation>
    <scope>NUCLEOTIDE SEQUENCE [LARGE SCALE GENOMIC DNA]</scope>
    <source>
        <strain evidence="1">250819</strain>
    </source>
</reference>
<comment type="caution">
    <text evidence="8">The sequence shown here is derived from an EMBL/GenBank/DDBJ whole genome shotgun (WGS) entry which is preliminary data.</text>
</comment>
<sequence>MNNQQLYIMAVEGSNTLLKVGLHNDPVEQLFEYQSNATSTITLMVVSDSMTFDKAYGLYESIMNTLPTIPPELGTKFHNQQNQSLLELTQLENIMTMIGNVYEIMKRTIDYSPIQQTYYNNKIIQKQCNTPVSEIANTMPEFKSTGNKSADDVMMKIRGGRTESFKL</sequence>
<organism evidence="8 9">
    <name type="scientific">Salmonella enterica subsp. enterica serovar Agona</name>
    <dbReference type="NCBI Taxonomy" id="58095"/>
    <lineage>
        <taxon>Bacteria</taxon>
        <taxon>Pseudomonadati</taxon>
        <taxon>Pseudomonadota</taxon>
        <taxon>Gammaproteobacteria</taxon>
        <taxon>Enterobacterales</taxon>
        <taxon>Enterobacteriaceae</taxon>
        <taxon>Salmonella</taxon>
    </lineage>
</organism>
<reference evidence="8 9" key="2">
    <citation type="submission" date="2018-04" db="EMBL/GenBank/DDBJ databases">
        <title>Serotype diversity and antimicrobial resistance among Salmonella enterica isolated from patients at an equine referral hospital.</title>
        <authorList>
            <person name="Leon I.M."/>
            <person name="Lawhon S.D."/>
            <person name="Norman K.N."/>
            <person name="Threadgill D.S."/>
            <person name="Ohta N."/>
            <person name="Vinasco J."/>
            <person name="Scott H.M."/>
        </authorList>
    </citation>
    <scope>NUCLEOTIDE SEQUENCE [LARGE SCALE GENOMIC DNA]</scope>
    <source>
        <strain evidence="8 9">167</strain>
    </source>
</reference>
<evidence type="ECO:0000313" key="5">
    <source>
        <dbReference type="EMBL" id="HAE1220588.1"/>
    </source>
</evidence>
<evidence type="ECO:0000313" key="4">
    <source>
        <dbReference type="EMBL" id="HAB1884760.1"/>
    </source>
</evidence>
<gene>
    <name evidence="3" type="ORF">BH418_15710</name>
    <name evidence="8" type="ORF">C4792_21325</name>
    <name evidence="1" type="ORF">DLB38_16970</name>
    <name evidence="2" type="ORF">EPK73_14615</name>
    <name evidence="5" type="ORF">G2913_20990</name>
    <name evidence="6" type="ORF">G4K93_004314</name>
    <name evidence="7" type="ORF">G9257_004655</name>
    <name evidence="4" type="ORF">GBY78_21085</name>
</gene>
<dbReference type="EMBL" id="AAHDEP010000030">
    <property type="protein sequence ID" value="EBU7986425.1"/>
    <property type="molecule type" value="Genomic_DNA"/>
</dbReference>
<evidence type="ECO:0000313" key="8">
    <source>
        <dbReference type="EMBL" id="PVL89301.1"/>
    </source>
</evidence>
<evidence type="ECO:0000313" key="9">
    <source>
        <dbReference type="Proteomes" id="UP000245147"/>
    </source>
</evidence>
<evidence type="ECO:0000313" key="3">
    <source>
        <dbReference type="EMBL" id="EDC9468142.1"/>
    </source>
</evidence>
<dbReference type="EMBL" id="QDOG01000015">
    <property type="protein sequence ID" value="PVL89301.1"/>
    <property type="molecule type" value="Genomic_DNA"/>
</dbReference>
<dbReference type="EMBL" id="AALSOQ010000017">
    <property type="protein sequence ID" value="EDC9468142.1"/>
    <property type="molecule type" value="Genomic_DNA"/>
</dbReference>
<evidence type="ECO:0000313" key="6">
    <source>
        <dbReference type="EMBL" id="HAE6730427.1"/>
    </source>
</evidence>
<dbReference type="EMBL" id="DAAWDN010000137">
    <property type="protein sequence ID" value="HAF7549149.1"/>
    <property type="molecule type" value="Genomic_DNA"/>
</dbReference>
<reference evidence="4" key="5">
    <citation type="submission" date="2019-10" db="EMBL/GenBank/DDBJ databases">
        <authorList>
            <consortium name="NCBI Pathogen Detection Project"/>
        </authorList>
    </citation>
    <scope>NUCLEOTIDE SEQUENCE</scope>
    <source>
        <strain evidence="7">10-0327</strain>
        <strain evidence="6">13-0431</strain>
        <strain evidence="4">Salmonella enterica</strain>
    </source>
</reference>
<dbReference type="EMBL" id="DAAQWY010000017">
    <property type="protein sequence ID" value="HAE1220588.1"/>
    <property type="molecule type" value="Genomic_DNA"/>
</dbReference>
<dbReference type="Proteomes" id="UP000839928">
    <property type="component" value="Unassembled WGS sequence"/>
</dbReference>
<reference evidence="4" key="1">
    <citation type="journal article" date="2018" name="Genome Biol.">
        <title>SKESA: strategic k-mer extension for scrupulous assemblies.</title>
        <authorList>
            <person name="Souvorov A."/>
            <person name="Agarwala R."/>
            <person name="Lipman D.J."/>
        </authorList>
    </citation>
    <scope>NUCLEOTIDE SEQUENCE</scope>
    <source>
        <strain evidence="7">10-0327</strain>
        <strain evidence="6">13-0431</strain>
        <strain evidence="4">Salmonella enterica</strain>
    </source>
</reference>
<evidence type="ECO:0000313" key="2">
    <source>
        <dbReference type="EMBL" id="ECA7463511.1"/>
    </source>
</evidence>
<dbReference type="EMBL" id="DAAFXG010000016">
    <property type="protein sequence ID" value="HAB1884760.1"/>
    <property type="molecule type" value="Genomic_DNA"/>
</dbReference>
<dbReference type="EMBL" id="DAASRO010000016">
    <property type="protein sequence ID" value="HAE6730427.1"/>
    <property type="molecule type" value="Genomic_DNA"/>
</dbReference>
<proteinExistence type="predicted"/>
<reference evidence="3" key="4">
    <citation type="submission" date="2018-07" db="EMBL/GenBank/DDBJ databases">
        <authorList>
            <consortium name="GenomeTrakr network: Whole genome sequencing for foodborne pathogen traceback"/>
        </authorList>
    </citation>
    <scope>NUCLEOTIDE SEQUENCE</scope>
    <source>
        <strain evidence="3">ADRDL-16-8871</strain>
        <strain evidence="2">FSIS21923161</strain>
    </source>
</reference>
<dbReference type="Proteomes" id="UP000245147">
    <property type="component" value="Unassembled WGS sequence"/>
</dbReference>
<dbReference type="RefSeq" id="WP_001064750.1">
    <property type="nucleotide sequence ID" value="NZ_JAVGAW010000016.1"/>
</dbReference>
<protein>
    <submittedName>
        <fullName evidence="8">Uncharacterized protein</fullName>
    </submittedName>
</protein>
<evidence type="ECO:0000313" key="7">
    <source>
        <dbReference type="EMBL" id="HAF7549149.1"/>
    </source>
</evidence>
<name>A0A2T9HX47_SALET</name>
<dbReference type="EMBL" id="AAHVIS010000020">
    <property type="protein sequence ID" value="ECA7463511.1"/>
    <property type="molecule type" value="Genomic_DNA"/>
</dbReference>
<accession>A0A2T9HX47</accession>
<dbReference type="AlphaFoldDB" id="A0A2T9HX47"/>
<evidence type="ECO:0000313" key="1">
    <source>
        <dbReference type="EMBL" id="EBU7986425.1"/>
    </source>
</evidence>